<dbReference type="Proteomes" id="UP000472270">
    <property type="component" value="Unassembled WGS sequence"/>
</dbReference>
<dbReference type="PROSITE" id="PS50994">
    <property type="entry name" value="INTEGRASE"/>
    <property type="match status" value="1"/>
</dbReference>
<keyword evidence="3" id="KW-1185">Reference proteome</keyword>
<reference evidence="2" key="1">
    <citation type="submission" date="2025-08" db="UniProtKB">
        <authorList>
            <consortium name="Ensembl"/>
        </authorList>
    </citation>
    <scope>IDENTIFICATION</scope>
</reference>
<evidence type="ECO:0000259" key="1">
    <source>
        <dbReference type="PROSITE" id="PS50994"/>
    </source>
</evidence>
<dbReference type="AlphaFoldDB" id="A0A673GDR5"/>
<reference evidence="2" key="2">
    <citation type="submission" date="2025-09" db="UniProtKB">
        <authorList>
            <consortium name="Ensembl"/>
        </authorList>
    </citation>
    <scope>IDENTIFICATION</scope>
</reference>
<protein>
    <recommendedName>
        <fullName evidence="1">Integrase catalytic domain-containing protein</fullName>
    </recommendedName>
</protein>
<dbReference type="PANTHER" id="PTHR46791:SF5">
    <property type="entry name" value="CLR5 DOMAIN-CONTAINING PROTEIN-RELATED"/>
    <property type="match status" value="1"/>
</dbReference>
<dbReference type="Gene3D" id="3.30.420.10">
    <property type="entry name" value="Ribonuclease H-like superfamily/Ribonuclease H"/>
    <property type="match status" value="1"/>
</dbReference>
<feature type="domain" description="Integrase catalytic" evidence="1">
    <location>
        <begin position="100"/>
        <end position="187"/>
    </location>
</feature>
<dbReference type="InterPro" id="IPR058913">
    <property type="entry name" value="Integrase_dom_put"/>
</dbReference>
<dbReference type="SUPFAM" id="SSF53098">
    <property type="entry name" value="Ribonuclease H-like"/>
    <property type="match status" value="1"/>
</dbReference>
<evidence type="ECO:0000313" key="2">
    <source>
        <dbReference type="Ensembl" id="ENSSRHP00000010155.1"/>
    </source>
</evidence>
<dbReference type="InterPro" id="IPR012337">
    <property type="entry name" value="RNaseH-like_sf"/>
</dbReference>
<dbReference type="GO" id="GO:0015074">
    <property type="term" value="P:DNA integration"/>
    <property type="evidence" value="ECO:0007669"/>
    <property type="project" value="InterPro"/>
</dbReference>
<dbReference type="InterPro" id="IPR036397">
    <property type="entry name" value="RNaseH_sf"/>
</dbReference>
<dbReference type="InterPro" id="IPR001584">
    <property type="entry name" value="Integrase_cat-core"/>
</dbReference>
<dbReference type="Pfam" id="PF24764">
    <property type="entry name" value="rva_4"/>
    <property type="match status" value="1"/>
</dbReference>
<dbReference type="Ensembl" id="ENSSRHT00000010463.1">
    <property type="protein sequence ID" value="ENSSRHP00000010155.1"/>
    <property type="gene ID" value="ENSSRHG00000005746.1"/>
</dbReference>
<name>A0A673GDR5_9TELE</name>
<dbReference type="GO" id="GO:0003676">
    <property type="term" value="F:nucleic acid binding"/>
    <property type="evidence" value="ECO:0007669"/>
    <property type="project" value="InterPro"/>
</dbReference>
<sequence length="337" mass="38649">ITRGLWFILALRKKFCFLPNRQFSISLKGRYSRISNAQLDEQIRELVGVNYELGPEAVRARLYAEGFVIQRRVRASMLRIDPEGAAYRAMSHRLQRRVYRVAGPNSLWHIDGNHKLIRWRIVVHGGIDGFSRLVVFLQTSNNNRSATVMDQFVNATVQDGVPSRVRCDHGGENNAVCLFMELFRGNGRGSAMRGRSTHNQRIARLWGDVWRGTINALHYVYLPRLNRDLNIYKKLRIQGTSSSSKILRTARYMSPYQIFVRGCLALQHRGLTGIHGIFHDELDRPVVVVVVPRNHFTVSEEHQQQLQQQIDPLSGARDSLGIDILQELLSFLAVHYP</sequence>
<accession>A0A673GDR5</accession>
<organism evidence="2 3">
    <name type="scientific">Sinocyclocheilus rhinocerous</name>
    <dbReference type="NCBI Taxonomy" id="307959"/>
    <lineage>
        <taxon>Eukaryota</taxon>
        <taxon>Metazoa</taxon>
        <taxon>Chordata</taxon>
        <taxon>Craniata</taxon>
        <taxon>Vertebrata</taxon>
        <taxon>Euteleostomi</taxon>
        <taxon>Actinopterygii</taxon>
        <taxon>Neopterygii</taxon>
        <taxon>Teleostei</taxon>
        <taxon>Ostariophysi</taxon>
        <taxon>Cypriniformes</taxon>
        <taxon>Cyprinidae</taxon>
        <taxon>Cyprininae</taxon>
        <taxon>Sinocyclocheilus</taxon>
    </lineage>
</organism>
<dbReference type="PANTHER" id="PTHR46791">
    <property type="entry name" value="EXPRESSED PROTEIN"/>
    <property type="match status" value="1"/>
</dbReference>
<proteinExistence type="predicted"/>
<evidence type="ECO:0000313" key="3">
    <source>
        <dbReference type="Proteomes" id="UP000472270"/>
    </source>
</evidence>